<proteinExistence type="inferred from homology"/>
<dbReference type="GO" id="GO:0003723">
    <property type="term" value="F:RNA binding"/>
    <property type="evidence" value="ECO:0007669"/>
    <property type="project" value="UniProtKB-KW"/>
</dbReference>
<feature type="domain" description="Exosome complex component N-terminal" evidence="7">
    <location>
        <begin position="15"/>
        <end position="56"/>
    </location>
</feature>
<evidence type="ECO:0000313" key="10">
    <source>
        <dbReference type="Proteomes" id="UP000245699"/>
    </source>
</evidence>
<evidence type="ECO:0000256" key="1">
    <source>
        <dbReference type="ARBA" id="ARBA00004123"/>
    </source>
</evidence>
<evidence type="ECO:0000259" key="8">
    <source>
        <dbReference type="Pfam" id="PF21266"/>
    </source>
</evidence>
<evidence type="ECO:0000256" key="6">
    <source>
        <dbReference type="ARBA" id="ARBA00023242"/>
    </source>
</evidence>
<dbReference type="GO" id="GO:0071038">
    <property type="term" value="P:TRAMP-dependent tRNA surveillance pathway"/>
    <property type="evidence" value="ECO:0007669"/>
    <property type="project" value="TreeGrafter"/>
</dbReference>
<dbReference type="FunFam" id="2.40.50.140:FF:000038">
    <property type="entry name" value="Exosome complex component RRP4"/>
    <property type="match status" value="1"/>
</dbReference>
<organism evidence="9 10">
    <name type="scientific">Furculomyces boomerangus</name>
    <dbReference type="NCBI Taxonomy" id="61424"/>
    <lineage>
        <taxon>Eukaryota</taxon>
        <taxon>Fungi</taxon>
        <taxon>Fungi incertae sedis</taxon>
        <taxon>Zoopagomycota</taxon>
        <taxon>Kickxellomycotina</taxon>
        <taxon>Harpellomycetes</taxon>
        <taxon>Harpellales</taxon>
        <taxon>Harpellaceae</taxon>
        <taxon>Furculomyces</taxon>
    </lineage>
</organism>
<keyword evidence="6" id="KW-0539">Nucleus</keyword>
<comment type="subcellular location">
    <subcellularLocation>
        <location evidence="1">Nucleus</location>
    </subcellularLocation>
</comment>
<keyword evidence="3" id="KW-0698">rRNA processing</keyword>
<keyword evidence="5" id="KW-0694">RNA-binding</keyword>
<dbReference type="SUPFAM" id="SSF110324">
    <property type="entry name" value="Ribosomal L27 protein-like"/>
    <property type="match status" value="1"/>
</dbReference>
<sequence length="174" mass="19048">MDIDSKELTELSANIVTPGALITSDPAFMKQVVLLGHGTFVEDGVIYSSVSGVVERINKLISVKSLRQRFVGEIGDTIVGRITRVGQKRWMVDINSRQDAVLLLSSVNLPGGIQRRKSESDELQMRSFFKEGDLVFAEVQSLFGDGALSLHTRSLEYGKLRNGSLVRVSPALVA</sequence>
<dbReference type="Gene3D" id="2.40.50.140">
    <property type="entry name" value="Nucleic acid-binding proteins"/>
    <property type="match status" value="1"/>
</dbReference>
<feature type="domain" description="RRP4 S1" evidence="8">
    <location>
        <begin position="69"/>
        <end position="141"/>
    </location>
</feature>
<evidence type="ECO:0000256" key="2">
    <source>
        <dbReference type="ARBA" id="ARBA00009155"/>
    </source>
</evidence>
<accession>A0A2T9YLN5</accession>
<protein>
    <submittedName>
        <fullName evidence="9">Uncharacterized protein</fullName>
    </submittedName>
</protein>
<dbReference type="GO" id="GO:0071035">
    <property type="term" value="P:nuclear polyadenylation-dependent rRNA catabolic process"/>
    <property type="evidence" value="ECO:0007669"/>
    <property type="project" value="TreeGrafter"/>
</dbReference>
<dbReference type="Gene3D" id="2.40.50.100">
    <property type="match status" value="1"/>
</dbReference>
<dbReference type="Pfam" id="PF14382">
    <property type="entry name" value="ECR1_N"/>
    <property type="match status" value="1"/>
</dbReference>
<comment type="similarity">
    <text evidence="2">Belongs to the RRP4 family.</text>
</comment>
<comment type="caution">
    <text evidence="9">The sequence shown here is derived from an EMBL/GenBank/DDBJ whole genome shotgun (WGS) entry which is preliminary data.</text>
</comment>
<dbReference type="AlphaFoldDB" id="A0A2T9YLN5"/>
<keyword evidence="10" id="KW-1185">Reference proteome</keyword>
<dbReference type="GO" id="GO:0000467">
    <property type="term" value="P:exonucleolytic trimming to generate mature 3'-end of 5.8S rRNA from tricistronic rRNA transcript (SSU-rRNA, 5.8S rRNA, LSU-rRNA)"/>
    <property type="evidence" value="ECO:0007669"/>
    <property type="project" value="TreeGrafter"/>
</dbReference>
<dbReference type="EMBL" id="MBFT01000331">
    <property type="protein sequence ID" value="PVU93194.1"/>
    <property type="molecule type" value="Genomic_DNA"/>
</dbReference>
<dbReference type="GO" id="GO:0071051">
    <property type="term" value="P:poly(A)-dependent snoRNA 3'-end processing"/>
    <property type="evidence" value="ECO:0007669"/>
    <property type="project" value="TreeGrafter"/>
</dbReference>
<gene>
    <name evidence="9" type="ORF">BB559_003392</name>
</gene>
<evidence type="ECO:0000256" key="5">
    <source>
        <dbReference type="ARBA" id="ARBA00022884"/>
    </source>
</evidence>
<dbReference type="SUPFAM" id="SSF50249">
    <property type="entry name" value="Nucleic acid-binding proteins"/>
    <property type="match status" value="1"/>
</dbReference>
<dbReference type="Pfam" id="PF21266">
    <property type="entry name" value="S1_RRP4"/>
    <property type="match status" value="1"/>
</dbReference>
<dbReference type="PANTHER" id="PTHR21321">
    <property type="entry name" value="PNAS-3 RELATED"/>
    <property type="match status" value="1"/>
</dbReference>
<dbReference type="GO" id="GO:0071034">
    <property type="term" value="P:CUT catabolic process"/>
    <property type="evidence" value="ECO:0007669"/>
    <property type="project" value="TreeGrafter"/>
</dbReference>
<dbReference type="Proteomes" id="UP000245699">
    <property type="component" value="Unassembled WGS sequence"/>
</dbReference>
<dbReference type="GO" id="GO:0000176">
    <property type="term" value="C:nuclear exosome (RNase complex)"/>
    <property type="evidence" value="ECO:0007669"/>
    <property type="project" value="TreeGrafter"/>
</dbReference>
<dbReference type="CDD" id="cd05789">
    <property type="entry name" value="S1_Rrp4"/>
    <property type="match status" value="1"/>
</dbReference>
<dbReference type="GO" id="GO:0000177">
    <property type="term" value="C:cytoplasmic exosome (RNase complex)"/>
    <property type="evidence" value="ECO:0007669"/>
    <property type="project" value="TreeGrafter"/>
</dbReference>
<dbReference type="STRING" id="61424.A0A2T9YLN5"/>
<evidence type="ECO:0000313" key="9">
    <source>
        <dbReference type="EMBL" id="PVU93194.1"/>
    </source>
</evidence>
<evidence type="ECO:0000256" key="3">
    <source>
        <dbReference type="ARBA" id="ARBA00022552"/>
    </source>
</evidence>
<evidence type="ECO:0000256" key="4">
    <source>
        <dbReference type="ARBA" id="ARBA00022835"/>
    </source>
</evidence>
<dbReference type="InterPro" id="IPR012340">
    <property type="entry name" value="NA-bd_OB-fold"/>
</dbReference>
<dbReference type="GO" id="GO:0034475">
    <property type="term" value="P:U4 snRNA 3'-end processing"/>
    <property type="evidence" value="ECO:0007669"/>
    <property type="project" value="TreeGrafter"/>
</dbReference>
<dbReference type="PANTHER" id="PTHR21321:SF4">
    <property type="entry name" value="EXOSOME COMPLEX COMPONENT RRP4"/>
    <property type="match status" value="1"/>
</dbReference>
<dbReference type="InterPro" id="IPR026699">
    <property type="entry name" value="Exosome_RNA_bind1/RRP40/RRP4"/>
</dbReference>
<dbReference type="InterPro" id="IPR025721">
    <property type="entry name" value="Exosome_cplx_N_dom"/>
</dbReference>
<evidence type="ECO:0000259" key="7">
    <source>
        <dbReference type="Pfam" id="PF14382"/>
    </source>
</evidence>
<dbReference type="InterPro" id="IPR048565">
    <property type="entry name" value="S1_RRP4"/>
</dbReference>
<dbReference type="OrthoDB" id="1650at2759"/>
<name>A0A2T9YLN5_9FUNG</name>
<keyword evidence="4" id="KW-0271">Exosome</keyword>
<dbReference type="GO" id="GO:0071028">
    <property type="term" value="P:nuclear mRNA surveillance"/>
    <property type="evidence" value="ECO:0007669"/>
    <property type="project" value="UniProtKB-ARBA"/>
</dbReference>
<reference evidence="9 10" key="1">
    <citation type="journal article" date="2018" name="MBio">
        <title>Comparative Genomics Reveals the Core Gene Toolbox for the Fungus-Insect Symbiosis.</title>
        <authorList>
            <person name="Wang Y."/>
            <person name="Stata M."/>
            <person name="Wang W."/>
            <person name="Stajich J.E."/>
            <person name="White M.M."/>
            <person name="Moncalvo J.M."/>
        </authorList>
    </citation>
    <scope>NUCLEOTIDE SEQUENCE [LARGE SCALE GENOMIC DNA]</scope>
    <source>
        <strain evidence="9 10">AUS-77-4</strain>
    </source>
</reference>